<organism evidence="1 2">
    <name type="scientific">Oryctolagus cuniculus</name>
    <name type="common">Rabbit</name>
    <dbReference type="NCBI Taxonomy" id="9986"/>
    <lineage>
        <taxon>Eukaryota</taxon>
        <taxon>Metazoa</taxon>
        <taxon>Chordata</taxon>
        <taxon>Craniata</taxon>
        <taxon>Vertebrata</taxon>
        <taxon>Euteleostomi</taxon>
        <taxon>Mammalia</taxon>
        <taxon>Eutheria</taxon>
        <taxon>Euarchontoglires</taxon>
        <taxon>Glires</taxon>
        <taxon>Lagomorpha</taxon>
        <taxon>Leporidae</taxon>
        <taxon>Oryctolagus</taxon>
    </lineage>
</organism>
<evidence type="ECO:0000313" key="2">
    <source>
        <dbReference type="Proteomes" id="UP000001811"/>
    </source>
</evidence>
<dbReference type="InterPro" id="IPR026164">
    <property type="entry name" value="Int_cplx_su10"/>
</dbReference>
<accession>A0A5F9DU72</accession>
<reference evidence="1" key="2">
    <citation type="submission" date="2025-08" db="UniProtKB">
        <authorList>
            <consortium name="Ensembl"/>
        </authorList>
    </citation>
    <scope>IDENTIFICATION</scope>
    <source>
        <strain evidence="1">Thorbecke</strain>
    </source>
</reference>
<dbReference type="AlphaFoldDB" id="A0A5F9DU72"/>
<protein>
    <submittedName>
        <fullName evidence="1">Uncharacterized protein</fullName>
    </submittedName>
</protein>
<dbReference type="GO" id="GO:0032039">
    <property type="term" value="C:integrator complex"/>
    <property type="evidence" value="ECO:0007669"/>
    <property type="project" value="InterPro"/>
</dbReference>
<dbReference type="Ensembl" id="ENSOCUT00000061939.1">
    <property type="protein sequence ID" value="ENSOCUP00000049181.1"/>
    <property type="gene ID" value="ENSOCUG00000038820.1"/>
</dbReference>
<name>A0A5F9DU72_RABIT</name>
<dbReference type="Pfam" id="PF21045">
    <property type="entry name" value="INT10"/>
    <property type="match status" value="1"/>
</dbReference>
<dbReference type="GO" id="GO:0016180">
    <property type="term" value="P:snRNA processing"/>
    <property type="evidence" value="ECO:0007669"/>
    <property type="project" value="InterPro"/>
</dbReference>
<reference evidence="1" key="3">
    <citation type="submission" date="2025-09" db="UniProtKB">
        <authorList>
            <consortium name="Ensembl"/>
        </authorList>
    </citation>
    <scope>IDENTIFICATION</scope>
    <source>
        <strain evidence="1">Thorbecke</strain>
    </source>
</reference>
<evidence type="ECO:0000313" key="1">
    <source>
        <dbReference type="Ensembl" id="ENSOCUP00000049181.1"/>
    </source>
</evidence>
<reference evidence="1 2" key="1">
    <citation type="journal article" date="2011" name="Nature">
        <title>A high-resolution map of human evolutionary constraint using 29 mammals.</title>
        <authorList>
            <person name="Lindblad-Toh K."/>
            <person name="Garber M."/>
            <person name="Zuk O."/>
            <person name="Lin M.F."/>
            <person name="Parker B.J."/>
            <person name="Washietl S."/>
            <person name="Kheradpour P."/>
            <person name="Ernst J."/>
            <person name="Jordan G."/>
            <person name="Mauceli E."/>
            <person name="Ward L.D."/>
            <person name="Lowe C.B."/>
            <person name="Holloway A.K."/>
            <person name="Clamp M."/>
            <person name="Gnerre S."/>
            <person name="Alfoldi J."/>
            <person name="Beal K."/>
            <person name="Chang J."/>
            <person name="Clawson H."/>
            <person name="Cuff J."/>
            <person name="Di Palma F."/>
            <person name="Fitzgerald S."/>
            <person name="Flicek P."/>
            <person name="Guttman M."/>
            <person name="Hubisz M.J."/>
            <person name="Jaffe D.B."/>
            <person name="Jungreis I."/>
            <person name="Kent W.J."/>
            <person name="Kostka D."/>
            <person name="Lara M."/>
            <person name="Martins A.L."/>
            <person name="Massingham T."/>
            <person name="Moltke I."/>
            <person name="Raney B.J."/>
            <person name="Rasmussen M.D."/>
            <person name="Robinson J."/>
            <person name="Stark A."/>
            <person name="Vilella A.J."/>
            <person name="Wen J."/>
            <person name="Xie X."/>
            <person name="Zody M.C."/>
            <person name="Baldwin J."/>
            <person name="Bloom T."/>
            <person name="Chin C.W."/>
            <person name="Heiman D."/>
            <person name="Nicol R."/>
            <person name="Nusbaum C."/>
            <person name="Young S."/>
            <person name="Wilkinson J."/>
            <person name="Worley K.C."/>
            <person name="Kovar C.L."/>
            <person name="Muzny D.M."/>
            <person name="Gibbs R.A."/>
            <person name="Cree A."/>
            <person name="Dihn H.H."/>
            <person name="Fowler G."/>
            <person name="Jhangiani S."/>
            <person name="Joshi V."/>
            <person name="Lee S."/>
            <person name="Lewis L.R."/>
            <person name="Nazareth L.V."/>
            <person name="Okwuonu G."/>
            <person name="Santibanez J."/>
            <person name="Warren W.C."/>
            <person name="Mardis E.R."/>
            <person name="Weinstock G.M."/>
            <person name="Wilson R.K."/>
            <person name="Delehaunty K."/>
            <person name="Dooling D."/>
            <person name="Fronik C."/>
            <person name="Fulton L."/>
            <person name="Fulton B."/>
            <person name="Graves T."/>
            <person name="Minx P."/>
            <person name="Sodergren E."/>
            <person name="Birney E."/>
            <person name="Margulies E.H."/>
            <person name="Herrero J."/>
            <person name="Green E.D."/>
            <person name="Haussler D."/>
            <person name="Siepel A."/>
            <person name="Goldman N."/>
            <person name="Pollard K.S."/>
            <person name="Pedersen J.S."/>
            <person name="Lander E.S."/>
            <person name="Kellis M."/>
        </authorList>
    </citation>
    <scope>NUCLEOTIDE SEQUENCE [LARGE SCALE GENOMIC DNA]</scope>
    <source>
        <strain evidence="1 2">Thorbecke inbred</strain>
    </source>
</reference>
<sequence>MLAQGDWQFQVLSGCELVPHDLWAVKARLIIACSPYPADFDIQSATSLNNASAHWSYQKCCFYF</sequence>
<proteinExistence type="predicted"/>
<dbReference type="Proteomes" id="UP000001811">
    <property type="component" value="Chromosome 17"/>
</dbReference>
<dbReference type="InParanoid" id="A0A5F9DU72"/>
<keyword evidence="2" id="KW-1185">Reference proteome</keyword>
<dbReference type="EMBL" id="AAGW02023762">
    <property type="status" value="NOT_ANNOTATED_CDS"/>
    <property type="molecule type" value="Genomic_DNA"/>
</dbReference>